<name>A0AAN6Y4C3_9PEZI</name>
<keyword evidence="1" id="KW-0472">Membrane</keyword>
<organism evidence="2 3">
    <name type="scientific">Rhypophila decipiens</name>
    <dbReference type="NCBI Taxonomy" id="261697"/>
    <lineage>
        <taxon>Eukaryota</taxon>
        <taxon>Fungi</taxon>
        <taxon>Dikarya</taxon>
        <taxon>Ascomycota</taxon>
        <taxon>Pezizomycotina</taxon>
        <taxon>Sordariomycetes</taxon>
        <taxon>Sordariomycetidae</taxon>
        <taxon>Sordariales</taxon>
        <taxon>Naviculisporaceae</taxon>
        <taxon>Rhypophila</taxon>
    </lineage>
</organism>
<comment type="caution">
    <text evidence="2">The sequence shown here is derived from an EMBL/GenBank/DDBJ whole genome shotgun (WGS) entry which is preliminary data.</text>
</comment>
<reference evidence="2" key="2">
    <citation type="submission" date="2023-05" db="EMBL/GenBank/DDBJ databases">
        <authorList>
            <consortium name="Lawrence Berkeley National Laboratory"/>
            <person name="Steindorff A."/>
            <person name="Hensen N."/>
            <person name="Bonometti L."/>
            <person name="Westerberg I."/>
            <person name="Brannstrom I.O."/>
            <person name="Guillou S."/>
            <person name="Cros-Aarteil S."/>
            <person name="Calhoun S."/>
            <person name="Haridas S."/>
            <person name="Kuo A."/>
            <person name="Mondo S."/>
            <person name="Pangilinan J."/>
            <person name="Riley R."/>
            <person name="Labutti K."/>
            <person name="Andreopoulos B."/>
            <person name="Lipzen A."/>
            <person name="Chen C."/>
            <person name="Yanf M."/>
            <person name="Daum C."/>
            <person name="Ng V."/>
            <person name="Clum A."/>
            <person name="Ohm R."/>
            <person name="Martin F."/>
            <person name="Silar P."/>
            <person name="Natvig D."/>
            <person name="Lalanne C."/>
            <person name="Gautier V."/>
            <person name="Ament-Velasquez S.L."/>
            <person name="Kruys A."/>
            <person name="Hutchinson M.I."/>
            <person name="Powell A.J."/>
            <person name="Barry K."/>
            <person name="Miller A.N."/>
            <person name="Grigoriev I.V."/>
            <person name="Debuchy R."/>
            <person name="Gladieux P."/>
            <person name="Thoren M.H."/>
            <person name="Johannesson H."/>
        </authorList>
    </citation>
    <scope>NUCLEOTIDE SEQUENCE</scope>
    <source>
        <strain evidence="2">PSN293</strain>
    </source>
</reference>
<protein>
    <submittedName>
        <fullName evidence="2">Uncharacterized protein</fullName>
    </submittedName>
</protein>
<proteinExistence type="predicted"/>
<keyword evidence="3" id="KW-1185">Reference proteome</keyword>
<gene>
    <name evidence="2" type="ORF">QBC37DRAFT_427717</name>
</gene>
<accession>A0AAN6Y4C3</accession>
<dbReference type="AlphaFoldDB" id="A0AAN6Y4C3"/>
<keyword evidence="1" id="KW-0812">Transmembrane</keyword>
<sequence length="77" mass="8756">MGFWVIYSVLTGWLCWSYLSHFSYGAVWAITAFWFEVLGTRPLAVARCIHPCSLYQVAVANMQTLQTSFLSWPGSCQ</sequence>
<dbReference type="Proteomes" id="UP001301769">
    <property type="component" value="Unassembled WGS sequence"/>
</dbReference>
<evidence type="ECO:0000313" key="3">
    <source>
        <dbReference type="Proteomes" id="UP001301769"/>
    </source>
</evidence>
<reference evidence="2" key="1">
    <citation type="journal article" date="2023" name="Mol. Phylogenet. Evol.">
        <title>Genome-scale phylogeny and comparative genomics of the fungal order Sordariales.</title>
        <authorList>
            <person name="Hensen N."/>
            <person name="Bonometti L."/>
            <person name="Westerberg I."/>
            <person name="Brannstrom I.O."/>
            <person name="Guillou S."/>
            <person name="Cros-Aarteil S."/>
            <person name="Calhoun S."/>
            <person name="Haridas S."/>
            <person name="Kuo A."/>
            <person name="Mondo S."/>
            <person name="Pangilinan J."/>
            <person name="Riley R."/>
            <person name="LaButti K."/>
            <person name="Andreopoulos B."/>
            <person name="Lipzen A."/>
            <person name="Chen C."/>
            <person name="Yan M."/>
            <person name="Daum C."/>
            <person name="Ng V."/>
            <person name="Clum A."/>
            <person name="Steindorff A."/>
            <person name="Ohm R.A."/>
            <person name="Martin F."/>
            <person name="Silar P."/>
            <person name="Natvig D.O."/>
            <person name="Lalanne C."/>
            <person name="Gautier V."/>
            <person name="Ament-Velasquez S.L."/>
            <person name="Kruys A."/>
            <person name="Hutchinson M.I."/>
            <person name="Powell A.J."/>
            <person name="Barry K."/>
            <person name="Miller A.N."/>
            <person name="Grigoriev I.V."/>
            <person name="Debuchy R."/>
            <person name="Gladieux P."/>
            <person name="Hiltunen Thoren M."/>
            <person name="Johannesson H."/>
        </authorList>
    </citation>
    <scope>NUCLEOTIDE SEQUENCE</scope>
    <source>
        <strain evidence="2">PSN293</strain>
    </source>
</reference>
<evidence type="ECO:0000313" key="2">
    <source>
        <dbReference type="EMBL" id="KAK4211085.1"/>
    </source>
</evidence>
<feature type="transmembrane region" description="Helical" evidence="1">
    <location>
        <begin position="6"/>
        <end position="35"/>
    </location>
</feature>
<evidence type="ECO:0000256" key="1">
    <source>
        <dbReference type="SAM" id="Phobius"/>
    </source>
</evidence>
<keyword evidence="1" id="KW-1133">Transmembrane helix</keyword>
<dbReference type="EMBL" id="MU858158">
    <property type="protein sequence ID" value="KAK4211085.1"/>
    <property type="molecule type" value="Genomic_DNA"/>
</dbReference>